<dbReference type="PIRSF" id="PIRSF029171">
    <property type="entry name" value="Esterase_LipA"/>
    <property type="match status" value="1"/>
</dbReference>
<protein>
    <submittedName>
        <fullName evidence="1">Alpha/beta fold hydrolase</fullName>
    </submittedName>
</protein>
<accession>A0ABS0D629</accession>
<dbReference type="EMBL" id="JADLQN010000001">
    <property type="protein sequence ID" value="MBF6353555.1"/>
    <property type="molecule type" value="Genomic_DNA"/>
</dbReference>
<dbReference type="InterPro" id="IPR005152">
    <property type="entry name" value="Lipase_secreted"/>
</dbReference>
<comment type="caution">
    <text evidence="1">The sequence shown here is derived from an EMBL/GenBank/DDBJ whole genome shotgun (WGS) entry which is preliminary data.</text>
</comment>
<organism evidence="1 2">
    <name type="scientific">Nocardia higoensis</name>
    <dbReference type="NCBI Taxonomy" id="228599"/>
    <lineage>
        <taxon>Bacteria</taxon>
        <taxon>Bacillati</taxon>
        <taxon>Actinomycetota</taxon>
        <taxon>Actinomycetes</taxon>
        <taxon>Mycobacteriales</taxon>
        <taxon>Nocardiaceae</taxon>
        <taxon>Nocardia</taxon>
    </lineage>
</organism>
<dbReference type="InterPro" id="IPR029058">
    <property type="entry name" value="AB_hydrolase_fold"/>
</dbReference>
<evidence type="ECO:0000313" key="2">
    <source>
        <dbReference type="Proteomes" id="UP000707731"/>
    </source>
</evidence>
<gene>
    <name evidence="1" type="ORF">IU449_03150</name>
</gene>
<dbReference type="SUPFAM" id="SSF53474">
    <property type="entry name" value="alpha/beta-Hydrolases"/>
    <property type="match status" value="1"/>
</dbReference>
<keyword evidence="2" id="KW-1185">Reference proteome</keyword>
<reference evidence="1 2" key="1">
    <citation type="submission" date="2020-10" db="EMBL/GenBank/DDBJ databases">
        <title>Identification of Nocardia species via Next-generation sequencing and recognition of intraspecies genetic diversity.</title>
        <authorList>
            <person name="Li P."/>
            <person name="Li P."/>
            <person name="Lu B."/>
        </authorList>
    </citation>
    <scope>NUCLEOTIDE SEQUENCE [LARGE SCALE GENOMIC DNA]</scope>
    <source>
        <strain evidence="1 2">BJ06-0143</strain>
    </source>
</reference>
<dbReference type="Gene3D" id="3.40.50.1820">
    <property type="entry name" value="alpha/beta hydrolase"/>
    <property type="match status" value="1"/>
</dbReference>
<evidence type="ECO:0000313" key="1">
    <source>
        <dbReference type="EMBL" id="MBF6353555.1"/>
    </source>
</evidence>
<dbReference type="RefSeq" id="WP_195000446.1">
    <property type="nucleotide sequence ID" value="NZ_JADLQN010000001.1"/>
</dbReference>
<sequence length="418" mass="43930">MSTDRRLTARHGCRSATLAGPSGRVLTSVFVAVLLVLSAACGSDGGEGRAASRGEVVSVTPISTMTAAETTEFLADRTIEAPVRNGVEASRVEYRTIDAAGQPTTATGLLVLPDTDTGERSIVSYAHGTILRKDEAPSVGGANDRARTIAFAAGGAIGVAPDYLGLGEGPGRHPYVHAPTAASASLDLLRAARALAEDRGHTVAPEVYIVGFSQGGHAATALARELHDHPDTGFAVGALSAISGPYDIREAQTPAALDGGVSPRAAVVYLSYWITAMNPIYRVYDDPSEAFLPPYDDHVEELFDGYHGVFDIAGRLPETPGELLTPRFLEWAMAPTGPALQAMDDSDGTCDWTTDAPVRLYVSTADRSVAATNTEECLETLRGERVERVDLTPMDHGATARAAIAETVLWFDQLAAAA</sequence>
<dbReference type="PANTHER" id="PTHR34853">
    <property type="match status" value="1"/>
</dbReference>
<dbReference type="Gene3D" id="1.10.260.160">
    <property type="match status" value="1"/>
</dbReference>
<keyword evidence="1" id="KW-0378">Hydrolase</keyword>
<proteinExistence type="predicted"/>
<name>A0ABS0D629_9NOCA</name>
<dbReference type="GO" id="GO:0016787">
    <property type="term" value="F:hydrolase activity"/>
    <property type="evidence" value="ECO:0007669"/>
    <property type="project" value="UniProtKB-KW"/>
</dbReference>
<dbReference type="Proteomes" id="UP000707731">
    <property type="component" value="Unassembled WGS sequence"/>
</dbReference>
<dbReference type="PANTHER" id="PTHR34853:SF1">
    <property type="entry name" value="LIPASE 5"/>
    <property type="match status" value="1"/>
</dbReference>